<feature type="non-terminal residue" evidence="2">
    <location>
        <position position="1"/>
    </location>
</feature>
<dbReference type="PANTHER" id="PTHR18964">
    <property type="entry name" value="ROK (REPRESSOR, ORF, KINASE) FAMILY"/>
    <property type="match status" value="1"/>
</dbReference>
<dbReference type="PANTHER" id="PTHR18964:SF173">
    <property type="entry name" value="GLUCOKINASE"/>
    <property type="match status" value="1"/>
</dbReference>
<dbReference type="InterPro" id="IPR049874">
    <property type="entry name" value="ROK_cs"/>
</dbReference>
<dbReference type="InterPro" id="IPR043129">
    <property type="entry name" value="ATPase_NBD"/>
</dbReference>
<evidence type="ECO:0000313" key="3">
    <source>
        <dbReference type="Proteomes" id="UP000824151"/>
    </source>
</evidence>
<dbReference type="SUPFAM" id="SSF53067">
    <property type="entry name" value="Actin-like ATPase domain"/>
    <property type="match status" value="1"/>
</dbReference>
<proteinExistence type="inferred from homology"/>
<organism evidence="2 3">
    <name type="scientific">Candidatus Nesterenkonia stercoripullorum</name>
    <dbReference type="NCBI Taxonomy" id="2838701"/>
    <lineage>
        <taxon>Bacteria</taxon>
        <taxon>Bacillati</taxon>
        <taxon>Actinomycetota</taxon>
        <taxon>Actinomycetes</taxon>
        <taxon>Micrococcales</taxon>
        <taxon>Micrococcaceae</taxon>
        <taxon>Nesterenkonia</taxon>
    </lineage>
</organism>
<dbReference type="Gene3D" id="3.30.420.40">
    <property type="match status" value="2"/>
</dbReference>
<dbReference type="AlphaFoldDB" id="A0A9D1URL0"/>
<name>A0A9D1URL0_9MICC</name>
<protein>
    <submittedName>
        <fullName evidence="2">ROK family protein</fullName>
    </submittedName>
</protein>
<dbReference type="InterPro" id="IPR000600">
    <property type="entry name" value="ROK"/>
</dbReference>
<dbReference type="EMBL" id="DXGD01000043">
    <property type="protein sequence ID" value="HIW98723.1"/>
    <property type="molecule type" value="Genomic_DNA"/>
</dbReference>
<accession>A0A9D1URL0</accession>
<sequence>MLERLLDEASIQRSAVKAVGMGLPAPIAAATGEVGALSILPGWVGINAAQLASEHLGLPVAVDNEANLGAWAEHLWGAGRGVANLAFMKLSEGVGAGLMLDGKLFRGPDGTAGEIGHTSVEDMGAICRCGNRGCLETVIAARAVTELLQPSFSVELTIADVVARAHDGDVACIRVLSDTGRQAGLALANLCNLFNPERILIGGELAQGGDLLLGPMRESVRRHAIPSATADLQIQVGSLGARAILMGTIALAVDYLSGSEDRSSSAN</sequence>
<dbReference type="Proteomes" id="UP000824151">
    <property type="component" value="Unassembled WGS sequence"/>
</dbReference>
<comment type="similarity">
    <text evidence="1">Belongs to the ROK (NagC/XylR) family.</text>
</comment>
<reference evidence="2" key="1">
    <citation type="journal article" date="2021" name="PeerJ">
        <title>Extensive microbial diversity within the chicken gut microbiome revealed by metagenomics and culture.</title>
        <authorList>
            <person name="Gilroy R."/>
            <person name="Ravi A."/>
            <person name="Getino M."/>
            <person name="Pursley I."/>
            <person name="Horton D.L."/>
            <person name="Alikhan N.F."/>
            <person name="Baker D."/>
            <person name="Gharbi K."/>
            <person name="Hall N."/>
            <person name="Watson M."/>
            <person name="Adriaenssens E.M."/>
            <person name="Foster-Nyarko E."/>
            <person name="Jarju S."/>
            <person name="Secka A."/>
            <person name="Antonio M."/>
            <person name="Oren A."/>
            <person name="Chaudhuri R.R."/>
            <person name="La Ragione R."/>
            <person name="Hildebrand F."/>
            <person name="Pallen M.J."/>
        </authorList>
    </citation>
    <scope>NUCLEOTIDE SEQUENCE</scope>
    <source>
        <strain evidence="2">ChiHejej3B27-3195</strain>
    </source>
</reference>
<dbReference type="PROSITE" id="PS01125">
    <property type="entry name" value="ROK"/>
    <property type="match status" value="1"/>
</dbReference>
<gene>
    <name evidence="2" type="ORF">H9871_01125</name>
</gene>
<dbReference type="Pfam" id="PF00480">
    <property type="entry name" value="ROK"/>
    <property type="match status" value="1"/>
</dbReference>
<evidence type="ECO:0000256" key="1">
    <source>
        <dbReference type="ARBA" id="ARBA00006479"/>
    </source>
</evidence>
<comment type="caution">
    <text evidence="2">The sequence shown here is derived from an EMBL/GenBank/DDBJ whole genome shotgun (WGS) entry which is preliminary data.</text>
</comment>
<evidence type="ECO:0000313" key="2">
    <source>
        <dbReference type="EMBL" id="HIW98723.1"/>
    </source>
</evidence>
<reference evidence="2" key="2">
    <citation type="submission" date="2021-04" db="EMBL/GenBank/DDBJ databases">
        <authorList>
            <person name="Gilroy R."/>
        </authorList>
    </citation>
    <scope>NUCLEOTIDE SEQUENCE</scope>
    <source>
        <strain evidence="2">ChiHejej3B27-3195</strain>
    </source>
</reference>